<dbReference type="EMBL" id="MFGW01000010">
    <property type="protein sequence ID" value="OGF68181.1"/>
    <property type="molecule type" value="Genomic_DNA"/>
</dbReference>
<accession>A0A1F5VYP9</accession>
<feature type="chain" id="PRO_5009522121" description="DUF1257 domain-containing protein" evidence="1">
    <location>
        <begin position="23"/>
        <end position="153"/>
    </location>
</feature>
<dbReference type="AlphaFoldDB" id="A0A1F5VYP9"/>
<dbReference type="Proteomes" id="UP000178943">
    <property type="component" value="Unassembled WGS sequence"/>
</dbReference>
<evidence type="ECO:0008006" key="4">
    <source>
        <dbReference type="Google" id="ProtNLM"/>
    </source>
</evidence>
<dbReference type="STRING" id="1817863.A2Y62_05305"/>
<evidence type="ECO:0000313" key="3">
    <source>
        <dbReference type="Proteomes" id="UP000178943"/>
    </source>
</evidence>
<feature type="signal peptide" evidence="1">
    <location>
        <begin position="1"/>
        <end position="22"/>
    </location>
</feature>
<comment type="caution">
    <text evidence="2">The sequence shown here is derived from an EMBL/GenBank/DDBJ whole genome shotgun (WGS) entry which is preliminary data.</text>
</comment>
<evidence type="ECO:0000313" key="2">
    <source>
        <dbReference type="EMBL" id="OGF68181.1"/>
    </source>
</evidence>
<organism evidence="2 3">
    <name type="scientific">Candidatus Fischerbacteria bacterium RBG_13_37_8</name>
    <dbReference type="NCBI Taxonomy" id="1817863"/>
    <lineage>
        <taxon>Bacteria</taxon>
        <taxon>Candidatus Fischeribacteriota</taxon>
    </lineage>
</organism>
<name>A0A1F5VYP9_9BACT</name>
<protein>
    <recommendedName>
        <fullName evidence="4">DUF1257 domain-containing protein</fullName>
    </recommendedName>
</protein>
<keyword evidence="1" id="KW-0732">Signal</keyword>
<sequence length="153" mass="17064">MSIEFVIVPVVVAAWPAFMASAAAAAAALGFRCIKAKENVEEKTQAQTSVEVELQESEFLADKLKGTDSIVMQKEDITITFYVNTMKKFVMHISGENKSRQELETAGKEVYNKIKQAYAYSKVTTELKKKGFVVSQEDITPQGSIRLKLTKYN</sequence>
<dbReference type="InterPro" id="IPR009666">
    <property type="entry name" value="Uncharacterised_Ycf35"/>
</dbReference>
<dbReference type="Pfam" id="PF06868">
    <property type="entry name" value="DUF1257"/>
    <property type="match status" value="1"/>
</dbReference>
<proteinExistence type="predicted"/>
<gene>
    <name evidence="2" type="ORF">A2Y62_05305</name>
</gene>
<reference evidence="2 3" key="1">
    <citation type="journal article" date="2016" name="Nat. Commun.">
        <title>Thousands of microbial genomes shed light on interconnected biogeochemical processes in an aquifer system.</title>
        <authorList>
            <person name="Anantharaman K."/>
            <person name="Brown C.T."/>
            <person name="Hug L.A."/>
            <person name="Sharon I."/>
            <person name="Castelle C.J."/>
            <person name="Probst A.J."/>
            <person name="Thomas B.C."/>
            <person name="Singh A."/>
            <person name="Wilkins M.J."/>
            <person name="Karaoz U."/>
            <person name="Brodie E.L."/>
            <person name="Williams K.H."/>
            <person name="Hubbard S.S."/>
            <person name="Banfield J.F."/>
        </authorList>
    </citation>
    <scope>NUCLEOTIDE SEQUENCE [LARGE SCALE GENOMIC DNA]</scope>
</reference>
<evidence type="ECO:0000256" key="1">
    <source>
        <dbReference type="SAM" id="SignalP"/>
    </source>
</evidence>